<gene>
    <name evidence="2" type="ORF">KDK92_23125</name>
</gene>
<name>A0A9J6P6X3_9CLOT</name>
<keyword evidence="3" id="KW-1185">Reference proteome</keyword>
<reference evidence="2" key="2">
    <citation type="submission" date="2021-04" db="EMBL/GenBank/DDBJ databases">
        <authorList>
            <person name="Dong X."/>
        </authorList>
    </citation>
    <scope>NUCLEOTIDE SEQUENCE</scope>
    <source>
        <strain evidence="2">ZWT</strain>
    </source>
</reference>
<dbReference type="InterPro" id="IPR002881">
    <property type="entry name" value="DUF58"/>
</dbReference>
<dbReference type="RefSeq" id="WP_250861785.1">
    <property type="nucleotide sequence ID" value="NZ_JAGSOJ010000006.1"/>
</dbReference>
<dbReference type="PANTHER" id="PTHR34351">
    <property type="entry name" value="SLR1927 PROTEIN-RELATED"/>
    <property type="match status" value="1"/>
</dbReference>
<comment type="caution">
    <text evidence="2">The sequence shown here is derived from an EMBL/GenBank/DDBJ whole genome shotgun (WGS) entry which is preliminary data.</text>
</comment>
<proteinExistence type="predicted"/>
<dbReference type="Proteomes" id="UP001056429">
    <property type="component" value="Unassembled WGS sequence"/>
</dbReference>
<sequence>MFIKIMFICLIICLLIMIGNITKVKGFENLKIERTIENNRIHQGESFALETVVENNKWLPISFLIIKQKLPIDFEYIQNINIEDAGKNFFHVSMYNMMKYERRRRKYNVTVNKRGTYLFYDMEITVGDVFGFSSETRQVDNFNEVVVYPKLMDLCNFKFKTVNSLGDNIIKRWIFKDPLYIKGIREYNIEDRMKDIHWKSSMKMNKLMVKEYDYTSERELVFIINVQCCDIAYSGILSDRIESGIRIAATLSHKALKDNIPTGMWTNARIISRDSNPTNKVIPAVNSFENIMELCGRMDYITEVDFDKFLEINRRNFNRNQTYVVITSYLNERCCNMFSKLAKQGINIKLIDISKTSDLCKIQGIEKLDFIEEVK</sequence>
<dbReference type="PANTHER" id="PTHR34351:SF2">
    <property type="entry name" value="DUF58 DOMAIN-CONTAINING PROTEIN"/>
    <property type="match status" value="1"/>
</dbReference>
<dbReference type="AlphaFoldDB" id="A0A9J6P6X3"/>
<reference evidence="2" key="1">
    <citation type="journal article" date="2021" name="mSystems">
        <title>Bacteria and Archaea Synergistically Convert Glycine Betaine to Biogenic Methane in the Formosa Cold Seep of the South China Sea.</title>
        <authorList>
            <person name="Li L."/>
            <person name="Zhang W."/>
            <person name="Zhang S."/>
            <person name="Song L."/>
            <person name="Sun Q."/>
            <person name="Zhang H."/>
            <person name="Xiang H."/>
            <person name="Dong X."/>
        </authorList>
    </citation>
    <scope>NUCLEOTIDE SEQUENCE</scope>
    <source>
        <strain evidence="2">ZWT</strain>
    </source>
</reference>
<protein>
    <submittedName>
        <fullName evidence="2">DUF58 domain-containing protein</fullName>
    </submittedName>
</protein>
<evidence type="ECO:0000259" key="1">
    <source>
        <dbReference type="Pfam" id="PF01882"/>
    </source>
</evidence>
<evidence type="ECO:0000313" key="3">
    <source>
        <dbReference type="Proteomes" id="UP001056429"/>
    </source>
</evidence>
<dbReference type="EMBL" id="JAGSOJ010000006">
    <property type="protein sequence ID" value="MCM1992618.1"/>
    <property type="molecule type" value="Genomic_DNA"/>
</dbReference>
<dbReference type="Pfam" id="PF01882">
    <property type="entry name" value="DUF58"/>
    <property type="match status" value="1"/>
</dbReference>
<feature type="domain" description="DUF58" evidence="1">
    <location>
        <begin position="184"/>
        <end position="343"/>
    </location>
</feature>
<accession>A0A9J6P6X3</accession>
<organism evidence="2 3">
    <name type="scientific">Oceanirhabdus seepicola</name>
    <dbReference type="NCBI Taxonomy" id="2828781"/>
    <lineage>
        <taxon>Bacteria</taxon>
        <taxon>Bacillati</taxon>
        <taxon>Bacillota</taxon>
        <taxon>Clostridia</taxon>
        <taxon>Eubacteriales</taxon>
        <taxon>Clostridiaceae</taxon>
        <taxon>Oceanirhabdus</taxon>
    </lineage>
</organism>
<evidence type="ECO:0000313" key="2">
    <source>
        <dbReference type="EMBL" id="MCM1992618.1"/>
    </source>
</evidence>